<feature type="domain" description="Sulfatase N-terminal" evidence="2">
    <location>
        <begin position="30"/>
        <end position="379"/>
    </location>
</feature>
<evidence type="ECO:0000313" key="4">
    <source>
        <dbReference type="Proteomes" id="UP000269154"/>
    </source>
</evidence>
<dbReference type="InterPro" id="IPR000917">
    <property type="entry name" value="Sulfatase_N"/>
</dbReference>
<dbReference type="InterPro" id="IPR052701">
    <property type="entry name" value="GAG_Ulvan_Degrading_Sulfatases"/>
</dbReference>
<dbReference type="InterPro" id="IPR017850">
    <property type="entry name" value="Alkaline_phosphatase_core_sf"/>
</dbReference>
<keyword evidence="1" id="KW-0732">Signal</keyword>
<comment type="caution">
    <text evidence="3">The sequence shown here is derived from an EMBL/GenBank/DDBJ whole genome shotgun (WGS) entry which is preliminary data.</text>
</comment>
<dbReference type="PANTHER" id="PTHR43751">
    <property type="entry name" value="SULFATASE"/>
    <property type="match status" value="1"/>
</dbReference>
<dbReference type="PANTHER" id="PTHR43751:SF2">
    <property type="entry name" value="SULFATASE N-TERMINAL DOMAIN-CONTAINING PROTEIN"/>
    <property type="match status" value="1"/>
</dbReference>
<reference evidence="3 4" key="1">
    <citation type="journal article" date="2018" name="ACS Chem. Biol.">
        <title>Ketoreductase domain dysfunction expands chemodiversity: malyngamide biosynthesis in the cyanobacterium Okeania hirsuta.</title>
        <authorList>
            <person name="Moss N.A."/>
            <person name="Leao T."/>
            <person name="Rankin M."/>
            <person name="McCullough T.M."/>
            <person name="Qu P."/>
            <person name="Korobeynikov A."/>
            <person name="Smith J.L."/>
            <person name="Gerwick L."/>
            <person name="Gerwick W.H."/>
        </authorList>
    </citation>
    <scope>NUCLEOTIDE SEQUENCE [LARGE SCALE GENOMIC DNA]</scope>
    <source>
        <strain evidence="3 4">PAB10Feb10-1</strain>
    </source>
</reference>
<gene>
    <name evidence="3" type="ORF">D5R40_23675</name>
</gene>
<sequence length="543" mass="61071">MAMSLLLVVSGILPWLPTAPAFAQETTTKPNILVIMGDDIGWTNISAYEKGIVGYDTPNIDSIAKDGMLFTDYYAEQSCTAGRAAFITGQSGLRTGLLKVGFPGAPFGLQDEDPTLAEMLKPLGYVSGQFGKNHLGDLNKFLPTVHGFDEFFGNLYHLNAEEEPENVDYPGGPDGVFSKIIGPRGVLDCKASDVYDENLMPEDTLKRFGPLGYQTCEDTGPLNIERMKTVDREFLNRTKQFITNAATNNQPFFTWFNSTRMHFYTHIDDDVEGISGQGFYGDGMLEHDGHVGELLELLDNLDIADNTIVIYTTDNGPHYNMWPDGGLSPFRGEKNTNWEAGYRVPTLVRWPGHIPAGTVSHEIFSHLDWVPTLMAAAGVDDLKESLKQDCPEDGSTKFCGTYLDGYNQLSYLTNPENQRGRRPGFIYFNDEAQLPGVRLGDWKVVFAEQRAHYFDVWREPFVKLRLPKLFNLRRDPYERADTDSNNYNDWYSRRTYMLLPAFGIVQKYLDTFEQYPPSQAPFSSDLDKVIDEIIDEISVSTGD</sequence>
<dbReference type="Gene3D" id="3.30.1120.10">
    <property type="match status" value="1"/>
</dbReference>
<dbReference type="OrthoDB" id="279611at2"/>
<dbReference type="SUPFAM" id="SSF53649">
    <property type="entry name" value="Alkaline phosphatase-like"/>
    <property type="match status" value="1"/>
</dbReference>
<dbReference type="Gene3D" id="3.40.720.10">
    <property type="entry name" value="Alkaline Phosphatase, subunit A"/>
    <property type="match status" value="1"/>
</dbReference>
<feature type="signal peptide" evidence="1">
    <location>
        <begin position="1"/>
        <end position="23"/>
    </location>
</feature>
<evidence type="ECO:0000313" key="3">
    <source>
        <dbReference type="EMBL" id="RQH30673.1"/>
    </source>
</evidence>
<proteinExistence type="predicted"/>
<keyword evidence="4" id="KW-1185">Reference proteome</keyword>
<accession>A0A3N6P3V4</accession>
<organism evidence="3 4">
    <name type="scientific">Okeania hirsuta</name>
    <dbReference type="NCBI Taxonomy" id="1458930"/>
    <lineage>
        <taxon>Bacteria</taxon>
        <taxon>Bacillati</taxon>
        <taxon>Cyanobacteriota</taxon>
        <taxon>Cyanophyceae</taxon>
        <taxon>Oscillatoriophycideae</taxon>
        <taxon>Oscillatoriales</taxon>
        <taxon>Microcoleaceae</taxon>
        <taxon>Okeania</taxon>
    </lineage>
</organism>
<dbReference type="EMBL" id="RCBY01000174">
    <property type="protein sequence ID" value="RQH30673.1"/>
    <property type="molecule type" value="Genomic_DNA"/>
</dbReference>
<name>A0A3N6P3V4_9CYAN</name>
<evidence type="ECO:0000256" key="1">
    <source>
        <dbReference type="SAM" id="SignalP"/>
    </source>
</evidence>
<dbReference type="CDD" id="cd16142">
    <property type="entry name" value="ARS_like"/>
    <property type="match status" value="1"/>
</dbReference>
<dbReference type="Proteomes" id="UP000269154">
    <property type="component" value="Unassembled WGS sequence"/>
</dbReference>
<feature type="chain" id="PRO_5018046487" evidence="1">
    <location>
        <begin position="24"/>
        <end position="543"/>
    </location>
</feature>
<protein>
    <submittedName>
        <fullName evidence="3">Arylsulfatase</fullName>
    </submittedName>
</protein>
<evidence type="ECO:0000259" key="2">
    <source>
        <dbReference type="Pfam" id="PF00884"/>
    </source>
</evidence>
<dbReference type="AlphaFoldDB" id="A0A3N6P3V4"/>
<dbReference type="Pfam" id="PF00884">
    <property type="entry name" value="Sulfatase"/>
    <property type="match status" value="1"/>
</dbReference>